<dbReference type="PRINTS" id="PR00837">
    <property type="entry name" value="V5TPXLIKE"/>
</dbReference>
<dbReference type="CDD" id="cd05380">
    <property type="entry name" value="CAP_euk"/>
    <property type="match status" value="1"/>
</dbReference>
<name>A0AAD4MHB0_9BILA</name>
<reference evidence="2" key="1">
    <citation type="submission" date="2022-01" db="EMBL/GenBank/DDBJ databases">
        <title>Genome Sequence Resource for Two Populations of Ditylenchus destructor, the Migratory Endoparasitic Phytonematode.</title>
        <authorList>
            <person name="Zhang H."/>
            <person name="Lin R."/>
            <person name="Xie B."/>
        </authorList>
    </citation>
    <scope>NUCLEOTIDE SEQUENCE</scope>
    <source>
        <strain evidence="2">BazhouSP</strain>
    </source>
</reference>
<dbReference type="PROSITE" id="PS01009">
    <property type="entry name" value="CRISP_1"/>
    <property type="match status" value="1"/>
</dbReference>
<dbReference type="AlphaFoldDB" id="A0AAD4MHB0"/>
<dbReference type="InterPro" id="IPR035940">
    <property type="entry name" value="CAP_sf"/>
</dbReference>
<dbReference type="SUPFAM" id="SSF55797">
    <property type="entry name" value="PR-1-like"/>
    <property type="match status" value="1"/>
</dbReference>
<evidence type="ECO:0000259" key="1">
    <source>
        <dbReference type="SMART" id="SM00198"/>
    </source>
</evidence>
<dbReference type="SMART" id="SM00198">
    <property type="entry name" value="SCP"/>
    <property type="match status" value="1"/>
</dbReference>
<accession>A0AAD4MHB0</accession>
<dbReference type="InterPro" id="IPR014044">
    <property type="entry name" value="CAP_dom"/>
</dbReference>
<dbReference type="PROSITE" id="PS01010">
    <property type="entry name" value="CRISP_2"/>
    <property type="match status" value="1"/>
</dbReference>
<keyword evidence="3" id="KW-1185">Reference proteome</keyword>
<evidence type="ECO:0000313" key="3">
    <source>
        <dbReference type="Proteomes" id="UP001201812"/>
    </source>
</evidence>
<dbReference type="InterPro" id="IPR018244">
    <property type="entry name" value="Allrgn_V5/Tpx1_CS"/>
</dbReference>
<dbReference type="Pfam" id="PF00188">
    <property type="entry name" value="CAP"/>
    <property type="match status" value="1"/>
</dbReference>
<comment type="caution">
    <text evidence="2">The sequence shown here is derived from an EMBL/GenBank/DDBJ whole genome shotgun (WGS) entry which is preliminary data.</text>
</comment>
<dbReference type="InterPro" id="IPR002413">
    <property type="entry name" value="V5_allergen-like"/>
</dbReference>
<protein>
    <submittedName>
        <fullName evidence="2">Cysteine-rich secretory protein family domain-containing protein</fullName>
    </submittedName>
</protein>
<gene>
    <name evidence="2" type="ORF">DdX_21450</name>
</gene>
<proteinExistence type="predicted"/>
<dbReference type="EMBL" id="JAKKPZ010000829">
    <property type="protein sequence ID" value="KAI1692083.1"/>
    <property type="molecule type" value="Genomic_DNA"/>
</dbReference>
<feature type="domain" description="SCP" evidence="1">
    <location>
        <begin position="4"/>
        <end position="160"/>
    </location>
</feature>
<dbReference type="Proteomes" id="UP001201812">
    <property type="component" value="Unassembled WGS sequence"/>
</dbReference>
<sequence length="194" mass="21505">MTTESRQTVTDRHNIYRGGMARGGGLNSDGTTYLPKGKNYYKLKYDLGLEYVAQNLANQCVFKHSSSPYGENLYKSTANMDPTSAVYDASRLRWKEFNDYGLNPNLNLTRQEFDKGIGHFTQMAWGKTTKFGCGHQWCVTSTGSFTFVVCNYDPPGNYINQFVYQAGTPCQVASDCSTYSSSTCSASEGLCVAP</sequence>
<evidence type="ECO:0000313" key="2">
    <source>
        <dbReference type="EMBL" id="KAI1692083.1"/>
    </source>
</evidence>
<dbReference type="GO" id="GO:0005576">
    <property type="term" value="C:extracellular region"/>
    <property type="evidence" value="ECO:0007669"/>
    <property type="project" value="InterPro"/>
</dbReference>
<organism evidence="2 3">
    <name type="scientific">Ditylenchus destructor</name>
    <dbReference type="NCBI Taxonomy" id="166010"/>
    <lineage>
        <taxon>Eukaryota</taxon>
        <taxon>Metazoa</taxon>
        <taxon>Ecdysozoa</taxon>
        <taxon>Nematoda</taxon>
        <taxon>Chromadorea</taxon>
        <taxon>Rhabditida</taxon>
        <taxon>Tylenchina</taxon>
        <taxon>Tylenchomorpha</taxon>
        <taxon>Sphaerularioidea</taxon>
        <taxon>Anguinidae</taxon>
        <taxon>Anguininae</taxon>
        <taxon>Ditylenchus</taxon>
    </lineage>
</organism>
<dbReference type="PRINTS" id="PR00838">
    <property type="entry name" value="V5ALLERGEN"/>
</dbReference>
<dbReference type="Gene3D" id="3.40.33.10">
    <property type="entry name" value="CAP"/>
    <property type="match status" value="1"/>
</dbReference>
<dbReference type="PANTHER" id="PTHR10334">
    <property type="entry name" value="CYSTEINE-RICH SECRETORY PROTEIN-RELATED"/>
    <property type="match status" value="1"/>
</dbReference>
<dbReference type="InterPro" id="IPR001283">
    <property type="entry name" value="CRISP-related"/>
</dbReference>